<comment type="caution">
    <text evidence="6">The sequence shown here is derived from an EMBL/GenBank/DDBJ whole genome shotgun (WGS) entry which is preliminary data.</text>
</comment>
<feature type="domain" description="F-box" evidence="5">
    <location>
        <begin position="522"/>
        <end position="568"/>
    </location>
</feature>
<gene>
    <name evidence="6" type="ORF">NKR19_g5129</name>
</gene>
<dbReference type="PANTHER" id="PTHR43400:SF7">
    <property type="entry name" value="FAD-DEPENDENT OXIDOREDUCTASE 2 FAD BINDING DOMAIN-CONTAINING PROTEIN"/>
    <property type="match status" value="1"/>
</dbReference>
<keyword evidence="4" id="KW-0560">Oxidoreductase</keyword>
<keyword evidence="3" id="KW-0274">FAD</keyword>
<protein>
    <submittedName>
        <fullName evidence="6">Fumarate reductase flavoprotein subunit</fullName>
    </submittedName>
</protein>
<accession>A0AA38RZL0</accession>
<comment type="cofactor">
    <cofactor evidence="1">
        <name>FAD</name>
        <dbReference type="ChEBI" id="CHEBI:57692"/>
    </cofactor>
</comment>
<dbReference type="GO" id="GO:0016491">
    <property type="term" value="F:oxidoreductase activity"/>
    <property type="evidence" value="ECO:0007669"/>
    <property type="project" value="UniProtKB-KW"/>
</dbReference>
<dbReference type="EMBL" id="JANBVN010000068">
    <property type="protein sequence ID" value="KAJ9150982.1"/>
    <property type="molecule type" value="Genomic_DNA"/>
</dbReference>
<dbReference type="InterPro" id="IPR027477">
    <property type="entry name" value="Succ_DH/fumarate_Rdtase_cat_sf"/>
</dbReference>
<dbReference type="SUPFAM" id="SSF56425">
    <property type="entry name" value="Succinate dehydrogenase/fumarate reductase flavoprotein, catalytic domain"/>
    <property type="match status" value="1"/>
</dbReference>
<dbReference type="PROSITE" id="PS50181">
    <property type="entry name" value="FBOX"/>
    <property type="match status" value="1"/>
</dbReference>
<organism evidence="6 7">
    <name type="scientific">Coniochaeta hoffmannii</name>
    <dbReference type="NCBI Taxonomy" id="91930"/>
    <lineage>
        <taxon>Eukaryota</taxon>
        <taxon>Fungi</taxon>
        <taxon>Dikarya</taxon>
        <taxon>Ascomycota</taxon>
        <taxon>Pezizomycotina</taxon>
        <taxon>Sordariomycetes</taxon>
        <taxon>Sordariomycetidae</taxon>
        <taxon>Coniochaetales</taxon>
        <taxon>Coniochaetaceae</taxon>
        <taxon>Coniochaeta</taxon>
    </lineage>
</organism>
<reference evidence="6" key="1">
    <citation type="submission" date="2022-07" db="EMBL/GenBank/DDBJ databases">
        <title>Fungi with potential for degradation of polypropylene.</title>
        <authorList>
            <person name="Gostincar C."/>
        </authorList>
    </citation>
    <scope>NUCLEOTIDE SEQUENCE</scope>
    <source>
        <strain evidence="6">EXF-13287</strain>
    </source>
</reference>
<name>A0AA38RZL0_9PEZI</name>
<dbReference type="InterPro" id="IPR001810">
    <property type="entry name" value="F-box_dom"/>
</dbReference>
<dbReference type="Gene3D" id="3.50.50.60">
    <property type="entry name" value="FAD/NAD(P)-binding domain"/>
    <property type="match status" value="1"/>
</dbReference>
<evidence type="ECO:0000259" key="5">
    <source>
        <dbReference type="PROSITE" id="PS50181"/>
    </source>
</evidence>
<evidence type="ECO:0000256" key="2">
    <source>
        <dbReference type="ARBA" id="ARBA00022630"/>
    </source>
</evidence>
<evidence type="ECO:0000256" key="3">
    <source>
        <dbReference type="ARBA" id="ARBA00022827"/>
    </source>
</evidence>
<dbReference type="Pfam" id="PF00890">
    <property type="entry name" value="FAD_binding_2"/>
    <property type="match status" value="1"/>
</dbReference>
<dbReference type="InterPro" id="IPR050315">
    <property type="entry name" value="FAD-oxidoreductase_2"/>
</dbReference>
<evidence type="ECO:0000256" key="1">
    <source>
        <dbReference type="ARBA" id="ARBA00001974"/>
    </source>
</evidence>
<dbReference type="NCBIfam" id="NF006130">
    <property type="entry name" value="PRK08274.1"/>
    <property type="match status" value="1"/>
</dbReference>
<dbReference type="InterPro" id="IPR003953">
    <property type="entry name" value="FAD-dep_OxRdtase_2_FAD-bd"/>
</dbReference>
<evidence type="ECO:0000313" key="6">
    <source>
        <dbReference type="EMBL" id="KAJ9150982.1"/>
    </source>
</evidence>
<sequence length="662" mass="73214">MASLQTSQSSKQKYDIIVVGAGNAGYCAAISAAETLGPPSGHRVLLIDKCPEEWAGGNTYFTAGAMRAVHGGLNDVLPLVNNVDETLANSIDLDPYTEEDFLSDLHRVTGGRYDRPLGETLVRDSNATIKWLASHGVRFQLSFNRQAYKIGDRYEFWGGLCLKTEDGGKGLVEDHQRTCARLGIEIRHSLAAKSLHLDSETGAFSSLIVESASGQQAVLHAKAIILAAGGFEANPRMRAQYLGPGWDLAHVRGTPYNTGEVLEMAIRDLSAKQAGNWSGCHSVAWDANSPAHSGDRKTSNEFTKSGYPLGITVNSTGERFFDEGSDLRNYTYAKFGRAILAQPGGIAFQVWDARGASWLRDEEYRDEVVQKIRGDTIEELALKLKEHGLENSDQFLHTVREYNHGVAMHREENPETVWNPAVRDGLSTQSSRKKLKIPKSNWALPLEDGPTILGDPVVQMSLSATKLRDIGDAVIRVLTYHRRDKDDKVITFRSTEHAEVKDLIGKPFPPVIKVRFPTSACLGRVKVLPPELLLSIVDHLDIESLFKLTDVNCRARMLVTGLFKWRAIAKHALDALLALFRAGMAKHTTLSQLYGPLTEKWCTSCGEYVGYLFILTATHYFKICKKAREMWEASRGSRNSISHLESRFSTNGGFNPSRMVPA</sequence>
<evidence type="ECO:0000256" key="4">
    <source>
        <dbReference type="ARBA" id="ARBA00023002"/>
    </source>
</evidence>
<dbReference type="Gene3D" id="3.90.700.10">
    <property type="entry name" value="Succinate dehydrogenase/fumarate reductase flavoprotein, catalytic domain"/>
    <property type="match status" value="1"/>
</dbReference>
<proteinExistence type="predicted"/>
<dbReference type="InterPro" id="IPR036188">
    <property type="entry name" value="FAD/NAD-bd_sf"/>
</dbReference>
<dbReference type="Proteomes" id="UP001174691">
    <property type="component" value="Unassembled WGS sequence"/>
</dbReference>
<dbReference type="PANTHER" id="PTHR43400">
    <property type="entry name" value="FUMARATE REDUCTASE"/>
    <property type="match status" value="1"/>
</dbReference>
<keyword evidence="2" id="KW-0285">Flavoprotein</keyword>
<dbReference type="AlphaFoldDB" id="A0AA38RZL0"/>
<evidence type="ECO:0000313" key="7">
    <source>
        <dbReference type="Proteomes" id="UP001174691"/>
    </source>
</evidence>
<keyword evidence="7" id="KW-1185">Reference proteome</keyword>
<dbReference type="SUPFAM" id="SSF51905">
    <property type="entry name" value="FAD/NAD(P)-binding domain"/>
    <property type="match status" value="1"/>
</dbReference>